<protein>
    <submittedName>
        <fullName evidence="2">Uncharacterized protein</fullName>
    </submittedName>
</protein>
<dbReference type="Proteomes" id="UP001445076">
    <property type="component" value="Unassembled WGS sequence"/>
</dbReference>
<evidence type="ECO:0000313" key="3">
    <source>
        <dbReference type="Proteomes" id="UP001445076"/>
    </source>
</evidence>
<dbReference type="EMBL" id="JARKIK010000016">
    <property type="protein sequence ID" value="KAK8746822.1"/>
    <property type="molecule type" value="Genomic_DNA"/>
</dbReference>
<feature type="non-terminal residue" evidence="2">
    <location>
        <position position="1"/>
    </location>
</feature>
<comment type="caution">
    <text evidence="2">The sequence shown here is derived from an EMBL/GenBank/DDBJ whole genome shotgun (WGS) entry which is preliminary data.</text>
</comment>
<name>A0AAW0XR28_CHEQU</name>
<keyword evidence="1" id="KW-0472">Membrane</keyword>
<proteinExistence type="predicted"/>
<reference evidence="2 3" key="1">
    <citation type="journal article" date="2024" name="BMC Genomics">
        <title>Genome assembly of redclaw crayfish (Cherax quadricarinatus) provides insights into its immune adaptation and hypoxia tolerance.</title>
        <authorList>
            <person name="Liu Z."/>
            <person name="Zheng J."/>
            <person name="Li H."/>
            <person name="Fang K."/>
            <person name="Wang S."/>
            <person name="He J."/>
            <person name="Zhou D."/>
            <person name="Weng S."/>
            <person name="Chi M."/>
            <person name="Gu Z."/>
            <person name="He J."/>
            <person name="Li F."/>
            <person name="Wang M."/>
        </authorList>
    </citation>
    <scope>NUCLEOTIDE SEQUENCE [LARGE SCALE GENOMIC DNA]</scope>
    <source>
        <strain evidence="2">ZL_2023a</strain>
    </source>
</reference>
<sequence length="106" mass="11894">FLVATSKSFISVTTLKTSTDPWGTPYSVLPIFPSITAVFFQAEKVPTHLFFIFSHNFYPCFAMLFLFTISLSHSHAFFDNQFLFLLPPSPISYSSCLPSLLSTPSL</sequence>
<gene>
    <name evidence="2" type="ORF">OTU49_016836</name>
</gene>
<organism evidence="2 3">
    <name type="scientific">Cherax quadricarinatus</name>
    <name type="common">Australian red claw crayfish</name>
    <dbReference type="NCBI Taxonomy" id="27406"/>
    <lineage>
        <taxon>Eukaryota</taxon>
        <taxon>Metazoa</taxon>
        <taxon>Ecdysozoa</taxon>
        <taxon>Arthropoda</taxon>
        <taxon>Crustacea</taxon>
        <taxon>Multicrustacea</taxon>
        <taxon>Malacostraca</taxon>
        <taxon>Eumalacostraca</taxon>
        <taxon>Eucarida</taxon>
        <taxon>Decapoda</taxon>
        <taxon>Pleocyemata</taxon>
        <taxon>Astacidea</taxon>
        <taxon>Parastacoidea</taxon>
        <taxon>Parastacidae</taxon>
        <taxon>Cherax</taxon>
    </lineage>
</organism>
<keyword evidence="1" id="KW-0812">Transmembrane</keyword>
<accession>A0AAW0XR28</accession>
<dbReference type="AlphaFoldDB" id="A0AAW0XR28"/>
<keyword evidence="1" id="KW-1133">Transmembrane helix</keyword>
<evidence type="ECO:0000313" key="2">
    <source>
        <dbReference type="EMBL" id="KAK8746822.1"/>
    </source>
</evidence>
<keyword evidence="3" id="KW-1185">Reference proteome</keyword>
<feature type="transmembrane region" description="Helical" evidence="1">
    <location>
        <begin position="49"/>
        <end position="70"/>
    </location>
</feature>
<evidence type="ECO:0000256" key="1">
    <source>
        <dbReference type="SAM" id="Phobius"/>
    </source>
</evidence>